<name>A0ABS8V3Q8_DATST</name>
<dbReference type="Pfam" id="PF04998">
    <property type="entry name" value="RNA_pol_Rpb1_5"/>
    <property type="match status" value="1"/>
</dbReference>
<comment type="caution">
    <text evidence="5">The sequence shown here is derived from an EMBL/GenBank/DDBJ whole genome shotgun (WGS) entry which is preliminary data.</text>
</comment>
<dbReference type="EMBL" id="JACEIK010003419">
    <property type="protein sequence ID" value="MCD9641657.1"/>
    <property type="molecule type" value="Genomic_DNA"/>
</dbReference>
<evidence type="ECO:0000313" key="5">
    <source>
        <dbReference type="EMBL" id="MCD9641657.1"/>
    </source>
</evidence>
<feature type="region of interest" description="Disordered" evidence="3">
    <location>
        <begin position="77"/>
        <end position="106"/>
    </location>
</feature>
<dbReference type="InterPro" id="IPR007081">
    <property type="entry name" value="RNA_pol_Rpb1_5"/>
</dbReference>
<evidence type="ECO:0000313" key="6">
    <source>
        <dbReference type="Proteomes" id="UP000823775"/>
    </source>
</evidence>
<protein>
    <recommendedName>
        <fullName evidence="1">DNA-directed RNA polymerase</fullName>
        <ecNumber evidence="1">2.7.7.6</ecNumber>
    </recommendedName>
</protein>
<evidence type="ECO:0000259" key="4">
    <source>
        <dbReference type="Pfam" id="PF04998"/>
    </source>
</evidence>
<dbReference type="EC" id="2.7.7.6" evidence="1"/>
<organism evidence="5 6">
    <name type="scientific">Datura stramonium</name>
    <name type="common">Jimsonweed</name>
    <name type="synonym">Common thornapple</name>
    <dbReference type="NCBI Taxonomy" id="4076"/>
    <lineage>
        <taxon>Eukaryota</taxon>
        <taxon>Viridiplantae</taxon>
        <taxon>Streptophyta</taxon>
        <taxon>Embryophyta</taxon>
        <taxon>Tracheophyta</taxon>
        <taxon>Spermatophyta</taxon>
        <taxon>Magnoliopsida</taxon>
        <taxon>eudicotyledons</taxon>
        <taxon>Gunneridae</taxon>
        <taxon>Pentapetalae</taxon>
        <taxon>asterids</taxon>
        <taxon>lamiids</taxon>
        <taxon>Solanales</taxon>
        <taxon>Solanaceae</taxon>
        <taxon>Solanoideae</taxon>
        <taxon>Datureae</taxon>
        <taxon>Datura</taxon>
    </lineage>
</organism>
<accession>A0ABS8V3Q8</accession>
<dbReference type="GO" id="GO:0000428">
    <property type="term" value="C:DNA-directed RNA polymerase complex"/>
    <property type="evidence" value="ECO:0007669"/>
    <property type="project" value="UniProtKB-KW"/>
</dbReference>
<keyword evidence="6" id="KW-1185">Reference proteome</keyword>
<keyword evidence="2" id="KW-0862">Zinc</keyword>
<proteinExistence type="predicted"/>
<keyword evidence="5" id="KW-0240">DNA-directed RNA polymerase</keyword>
<sequence length="106" mass="11701">MWYFVMIDLLIQSNLREGLSLTEYIISCYGACKGVVDISVRISDAGYLTYRLVDVVHRAGVDYSDINPANTHNIGPLPMAKSARQATPGGAKEGMMNPTRRPDHCL</sequence>
<reference evidence="5 6" key="1">
    <citation type="journal article" date="2021" name="BMC Genomics">
        <title>Datura genome reveals duplications of psychoactive alkaloid biosynthetic genes and high mutation rate following tissue culture.</title>
        <authorList>
            <person name="Rajewski A."/>
            <person name="Carter-House D."/>
            <person name="Stajich J."/>
            <person name="Litt A."/>
        </authorList>
    </citation>
    <scope>NUCLEOTIDE SEQUENCE [LARGE SCALE GENOMIC DNA]</scope>
    <source>
        <strain evidence="5">AR-01</strain>
    </source>
</reference>
<feature type="domain" description="RNA polymerase Rpb1" evidence="4">
    <location>
        <begin position="18"/>
        <end position="74"/>
    </location>
</feature>
<dbReference type="PANTHER" id="PTHR48443:SF1">
    <property type="entry name" value="DNA-DIRECTED RNA POLYMERASE SUBUNIT BETA"/>
    <property type="match status" value="1"/>
</dbReference>
<dbReference type="SUPFAM" id="SSF64484">
    <property type="entry name" value="beta and beta-prime subunits of DNA dependent RNA-polymerase"/>
    <property type="match status" value="1"/>
</dbReference>
<evidence type="ECO:0000256" key="1">
    <source>
        <dbReference type="ARBA" id="ARBA00012418"/>
    </source>
</evidence>
<evidence type="ECO:0000256" key="2">
    <source>
        <dbReference type="ARBA" id="ARBA00022833"/>
    </source>
</evidence>
<gene>
    <name evidence="5" type="primary">RPOC2_7</name>
    <name evidence="5" type="ORF">HAX54_027973</name>
</gene>
<dbReference type="Gene3D" id="6.10.250.2940">
    <property type="match status" value="1"/>
</dbReference>
<dbReference type="PANTHER" id="PTHR48443">
    <property type="entry name" value="DNA-DIRECTED RNA POLYMERASE SUBUNIT BETA"/>
    <property type="match status" value="1"/>
</dbReference>
<dbReference type="Proteomes" id="UP000823775">
    <property type="component" value="Unassembled WGS sequence"/>
</dbReference>
<keyword evidence="5" id="KW-0804">Transcription</keyword>
<evidence type="ECO:0000256" key="3">
    <source>
        <dbReference type="SAM" id="MobiDB-lite"/>
    </source>
</evidence>